<dbReference type="InterPro" id="IPR000120">
    <property type="entry name" value="Amidase"/>
</dbReference>
<dbReference type="PANTHER" id="PTHR11895:SF7">
    <property type="entry name" value="GLUTAMYL-TRNA(GLN) AMIDOTRANSFERASE SUBUNIT A, MITOCHONDRIAL"/>
    <property type="match status" value="1"/>
</dbReference>
<gene>
    <name evidence="3" type="ORF">MOTC310_23435</name>
</gene>
<dbReference type="Proteomes" id="UP001355206">
    <property type="component" value="Unassembled WGS sequence"/>
</dbReference>
<dbReference type="SUPFAM" id="SSF75304">
    <property type="entry name" value="Amidase signature (AS) enzymes"/>
    <property type="match status" value="1"/>
</dbReference>
<name>A0ABU7TVA2_9HYPH</name>
<proteinExistence type="inferred from homology"/>
<dbReference type="InterPro" id="IPR036928">
    <property type="entry name" value="AS_sf"/>
</dbReference>
<dbReference type="Gene3D" id="3.90.1300.10">
    <property type="entry name" value="Amidase signature (AS) domain"/>
    <property type="match status" value="1"/>
</dbReference>
<comment type="similarity">
    <text evidence="1">Belongs to the amidase family.</text>
</comment>
<evidence type="ECO:0000259" key="2">
    <source>
        <dbReference type="Pfam" id="PF01425"/>
    </source>
</evidence>
<dbReference type="RefSeq" id="WP_331303491.1">
    <property type="nucleotide sequence ID" value="NZ_MLCA01000013.1"/>
</dbReference>
<keyword evidence="4" id="KW-1185">Reference proteome</keyword>
<evidence type="ECO:0000313" key="3">
    <source>
        <dbReference type="EMBL" id="MEE7493247.1"/>
    </source>
</evidence>
<evidence type="ECO:0000313" key="4">
    <source>
        <dbReference type="Proteomes" id="UP001355206"/>
    </source>
</evidence>
<dbReference type="InterPro" id="IPR023631">
    <property type="entry name" value="Amidase_dom"/>
</dbReference>
<dbReference type="Pfam" id="PF01425">
    <property type="entry name" value="Amidase"/>
    <property type="match status" value="1"/>
</dbReference>
<evidence type="ECO:0000256" key="1">
    <source>
        <dbReference type="ARBA" id="ARBA00009199"/>
    </source>
</evidence>
<sequence>MTRIDANGPLWTLPATALCRRYAAGTASPVTAARACLERAEAVNPALNALVAVDPEGAERAAAASAARWRAGRPLGPLDGVPLTVKDSLNVAGFATGWGSRLYAGQGEARALDRDETPVARLRAAGAVILGKTNVPELTVQGYTGNPVHGVTRNPWDPALTPGGSSGGAVAAVASGIGPLALGTDAGGSIRRPASHTGLVGLKPTAGRVPRTGGLPPIMLDLEVVGPMARTVDDLAAAMRVLGAADPDSVAPHGFGPFGSAAVPERPLRILHVPTFGTAPVDPAIADSVAEAAGRLAGLGHRVMTGRFDAATAVTEAWPVLGQAGIAWLMRAHPGRLDDLGPDIRALAEAGAALSAADLLDVQRMALALRQDLAALFAEHDLLMTPAAAALPWRAEETHPPRIAGVPVGPRGSATFTGFVNAAGCPGISIPCRPSGAGLPVGFQLVAPWGGDETLVAVAAAYEAAHPWRMLWEDGAP</sequence>
<feature type="domain" description="Amidase" evidence="2">
    <location>
        <begin position="33"/>
        <end position="455"/>
    </location>
</feature>
<dbReference type="EMBL" id="MLCA01000013">
    <property type="protein sequence ID" value="MEE7493247.1"/>
    <property type="molecule type" value="Genomic_DNA"/>
</dbReference>
<reference evidence="3 4" key="1">
    <citation type="journal article" date="2012" name="Genet. Mol. Biol.">
        <title>Analysis of 16S rRNA and mxaF genes revealing insights into Methylobacterium niche-specific plant association.</title>
        <authorList>
            <person name="Dourado M.N."/>
            <person name="Andreote F.D."/>
            <person name="Dini-Andreote F."/>
            <person name="Conti R."/>
            <person name="Araujo J.M."/>
            <person name="Araujo W.L."/>
        </authorList>
    </citation>
    <scope>NUCLEOTIDE SEQUENCE [LARGE SCALE GENOMIC DNA]</scope>
    <source>
        <strain evidence="3 4">TC3-10</strain>
    </source>
</reference>
<organism evidence="3 4">
    <name type="scientific">Methylobacterium oryzae</name>
    <dbReference type="NCBI Taxonomy" id="334852"/>
    <lineage>
        <taxon>Bacteria</taxon>
        <taxon>Pseudomonadati</taxon>
        <taxon>Pseudomonadota</taxon>
        <taxon>Alphaproteobacteria</taxon>
        <taxon>Hyphomicrobiales</taxon>
        <taxon>Methylobacteriaceae</taxon>
        <taxon>Methylobacterium</taxon>
    </lineage>
</organism>
<protein>
    <submittedName>
        <fullName evidence="3">Amidase</fullName>
    </submittedName>
</protein>
<dbReference type="PANTHER" id="PTHR11895">
    <property type="entry name" value="TRANSAMIDASE"/>
    <property type="match status" value="1"/>
</dbReference>
<comment type="caution">
    <text evidence="3">The sequence shown here is derived from an EMBL/GenBank/DDBJ whole genome shotgun (WGS) entry which is preliminary data.</text>
</comment>
<accession>A0ABU7TVA2</accession>